<dbReference type="Pfam" id="PF12796">
    <property type="entry name" value="Ank_2"/>
    <property type="match status" value="2"/>
</dbReference>
<dbReference type="Pfam" id="PF22939">
    <property type="entry name" value="WHD_GPIID"/>
    <property type="match status" value="1"/>
</dbReference>
<evidence type="ECO:0000313" key="5">
    <source>
        <dbReference type="EMBL" id="GAM42136.1"/>
    </source>
</evidence>
<evidence type="ECO:0000313" key="6">
    <source>
        <dbReference type="Proteomes" id="UP000053095"/>
    </source>
</evidence>
<dbReference type="SMART" id="SM00248">
    <property type="entry name" value="ANK"/>
    <property type="match status" value="10"/>
</dbReference>
<dbReference type="Pfam" id="PF23232">
    <property type="entry name" value="AAA_lid_13"/>
    <property type="match status" value="1"/>
</dbReference>
<feature type="region of interest" description="Disordered" evidence="3">
    <location>
        <begin position="30"/>
        <end position="60"/>
    </location>
</feature>
<dbReference type="InterPro" id="IPR003593">
    <property type="entry name" value="AAA+_ATPase"/>
</dbReference>
<feature type="region of interest" description="Disordered" evidence="3">
    <location>
        <begin position="1489"/>
        <end position="1543"/>
    </location>
</feature>
<dbReference type="CDD" id="cd19481">
    <property type="entry name" value="RecA-like_protease"/>
    <property type="match status" value="1"/>
</dbReference>
<organism evidence="5 6">
    <name type="scientific">Talaromyces pinophilus</name>
    <name type="common">Penicillium pinophilum</name>
    <dbReference type="NCBI Taxonomy" id="128442"/>
    <lineage>
        <taxon>Eukaryota</taxon>
        <taxon>Fungi</taxon>
        <taxon>Dikarya</taxon>
        <taxon>Ascomycota</taxon>
        <taxon>Pezizomycotina</taxon>
        <taxon>Eurotiomycetes</taxon>
        <taxon>Eurotiomycetidae</taxon>
        <taxon>Eurotiales</taxon>
        <taxon>Trichocomaceae</taxon>
        <taxon>Talaromyces</taxon>
        <taxon>Talaromyces sect. Talaromyces</taxon>
    </lineage>
</organism>
<dbReference type="GO" id="GO:0005524">
    <property type="term" value="F:ATP binding"/>
    <property type="evidence" value="ECO:0007669"/>
    <property type="project" value="InterPro"/>
</dbReference>
<protein>
    <recommendedName>
        <fullName evidence="4">NACHT domain-containing protein</fullName>
    </recommendedName>
</protein>
<keyword evidence="6" id="KW-1185">Reference proteome</keyword>
<dbReference type="Pfam" id="PF24883">
    <property type="entry name" value="NPHP3_N"/>
    <property type="match status" value="1"/>
</dbReference>
<dbReference type="InterPro" id="IPR002110">
    <property type="entry name" value="Ankyrin_rpt"/>
</dbReference>
<dbReference type="InterPro" id="IPR056884">
    <property type="entry name" value="NPHP3-like_N"/>
</dbReference>
<dbReference type="InterPro" id="IPR003959">
    <property type="entry name" value="ATPase_AAA_core"/>
</dbReference>
<feature type="repeat" description="ANK" evidence="2">
    <location>
        <begin position="940"/>
        <end position="972"/>
    </location>
</feature>
<dbReference type="InterPro" id="IPR007111">
    <property type="entry name" value="NACHT_NTPase"/>
</dbReference>
<name>A0A0B8MYT5_TALPI</name>
<feature type="repeat" description="ANK" evidence="2">
    <location>
        <begin position="1006"/>
        <end position="1038"/>
    </location>
</feature>
<dbReference type="GO" id="GO:0016887">
    <property type="term" value="F:ATP hydrolysis activity"/>
    <property type="evidence" value="ECO:0007669"/>
    <property type="project" value="InterPro"/>
</dbReference>
<gene>
    <name evidence="5" type="ORF">TCE0_043f15831</name>
</gene>
<dbReference type="PROSITE" id="PS50837">
    <property type="entry name" value="NACHT"/>
    <property type="match status" value="1"/>
</dbReference>
<dbReference type="PROSITE" id="PS50088">
    <property type="entry name" value="ANK_REPEAT"/>
    <property type="match status" value="5"/>
</dbReference>
<feature type="repeat" description="ANK" evidence="2">
    <location>
        <begin position="973"/>
        <end position="1005"/>
    </location>
</feature>
<dbReference type="InterPro" id="IPR036770">
    <property type="entry name" value="Ankyrin_rpt-contain_sf"/>
</dbReference>
<keyword evidence="1" id="KW-0677">Repeat</keyword>
<dbReference type="InterPro" id="IPR054471">
    <property type="entry name" value="GPIID_WHD"/>
</dbReference>
<dbReference type="SUPFAM" id="SSF48403">
    <property type="entry name" value="Ankyrin repeat"/>
    <property type="match status" value="1"/>
</dbReference>
<feature type="compositionally biased region" description="Polar residues" evidence="3">
    <location>
        <begin position="1598"/>
        <end position="1613"/>
    </location>
</feature>
<accession>A0A0B8MYT5</accession>
<evidence type="ECO:0000256" key="3">
    <source>
        <dbReference type="SAM" id="MobiDB-lite"/>
    </source>
</evidence>
<feature type="compositionally biased region" description="Low complexity" evidence="3">
    <location>
        <begin position="1580"/>
        <end position="1597"/>
    </location>
</feature>
<dbReference type="Gene3D" id="3.40.50.300">
    <property type="entry name" value="P-loop containing nucleotide triphosphate hydrolases"/>
    <property type="match status" value="2"/>
</dbReference>
<sequence>MILVREVGGLKIVLETLKRTLDRGKLLHNATPRLQGNGLSNSSSTLVNTNNDNNGNADDLDDPYLLPTLRKICEMGKMFDECKEKLRKLANDIEPWKAMEHRTTKEALIRMLKWPLKESSMRRVLDDISNYITFFSLALSLDETNATLDILQITKDTNRVVKTIQSVQESEAKNKLAEDIVRWLAAPDPSTDYAHALQQRTKNTGSWLLQREQYTHWRATPGSLLWLYGTVGCGKTVLSSNVVEDLNRHSEAEPKKALVYFYFKMDDTTKRTSENMLRAIIKQLFENLNRQSDALQTLYDQLKTQNSITETQLLSAFREMASTFGSVYVVLDALDECQNRNDLFNFLEEIGSWQDINIHLLLTSRDERDITEAIEAVELAQSWIKLTAAVLKEDVRTYISSRLQTDRAFKRWSKHPEVQRDIEDSLTTKSDGILPETLYDTYAEMLAKIHDENYEVALRMFHWLLFSNRPLSIEELAELAAMDFGDDCPTIQRFWDPAEILKICPGFLTTIEEFSNDQKSGETRTFIRIAHISIREYLMSSEIGKSRVSRYQITTDSAHADITESCLQYMQLIDQPFATVSHEDFPLASYTMGQWLVHYRNVPESNEQLHESVYDFFVNHKEVYMKWADYFFPNIVHNHKDELRTYVLKSPLNTAAAFSLIPLLKLMFSRNEIDTTSNAVLKDALYASYLGVTFPRPPGPNLDVTRLLIEHGADFATDARYANTLHGASYYGLHDLVKAELEVGVDVNSQGGKFASALDAAIAGRHQLNFLRGGTRLGQYLESIEPSCIKTLLEHGADPNVCRGNKGTPLLLSSSIGDIVVVKILLAHGADPNFHLPRRSGMQFDRSCLSSACSSKDLRIVKLLVEHGASVHSSCSLASACWSPQLDIVEYLLENGASPNGSEDEGDVGSPLQIACSNGSDAIVELLLQHGADVHLGRGHAGSPLNEAAIAGSVPITKRLIEKGANVNMIAGHHGTALQAAANMGEIDVAECLIKNGADVNIRAGFFKTALQAALLWPHANIVTMLLRSGADVDVKSPYGSTLVEALRNAPTSLCEVHVEQYSTKTSQKIAKEKSRLLDQAHQFIECTKTSHRYYSGLTHSRTPDGAKLSEILLAKPRSVSVYSEMVDSAVVVDFDRAFQEIPAWRPGSNDPELFQMSRDELDRDYYATDYDNLWDARFAEDLLKAERRKRSRWEKNGELPTDENDLLILPDRVFAYVLRTRKWGKGVIILLHGVPGVGKTSTAVEECATESNGRPLLPITCGDLGLSPSEVEDKLTEAFQLAQAWECVMLLDEADVFLARREPADTERSALVSVFLRVLEYYQGILFLTTNRVGTFDEAFKSRINMSLYYPPLSWEQTEKIWISHINMAAADHTIFMADTQSLIQYAESLYKLQQGEKRFGPIWNGRQIRNAFRTAVALASFRAKPGQKIQLLMEHFDKVALVSNQFNDYIWHVKKTMTDSDMAKLKSIRADVFVPLDSSQLIQQQFHQQQPPQQVASHLSPGMIPRGFTPVPQAPGLMSSPLNPHASFASRNQGQPQQFPYNSGIPVSSVNAGYGVSTQLQNPQQNMQFQQFQQFAAQQGMQLPQSQNPPQQVNQGLNQATFPDIHTANTY</sequence>
<evidence type="ECO:0000259" key="4">
    <source>
        <dbReference type="PROSITE" id="PS50837"/>
    </source>
</evidence>
<dbReference type="InterPro" id="IPR027417">
    <property type="entry name" value="P-loop_NTPase"/>
</dbReference>
<dbReference type="Pfam" id="PF00023">
    <property type="entry name" value="Ank"/>
    <property type="match status" value="1"/>
</dbReference>
<dbReference type="InterPro" id="IPR056599">
    <property type="entry name" value="AAA_lid_fung"/>
</dbReference>
<dbReference type="PROSITE" id="PS50297">
    <property type="entry name" value="ANK_REP_REGION"/>
    <property type="match status" value="4"/>
</dbReference>
<dbReference type="PANTHER" id="PTHR46411">
    <property type="entry name" value="FAMILY ATPASE, PUTATIVE-RELATED"/>
    <property type="match status" value="1"/>
</dbReference>
<feature type="repeat" description="ANK" evidence="2">
    <location>
        <begin position="805"/>
        <end position="833"/>
    </location>
</feature>
<dbReference type="Pfam" id="PF00004">
    <property type="entry name" value="AAA"/>
    <property type="match status" value="1"/>
</dbReference>
<dbReference type="Proteomes" id="UP000053095">
    <property type="component" value="Unassembled WGS sequence"/>
</dbReference>
<reference evidence="6" key="1">
    <citation type="journal article" date="2015" name="Genome Announc.">
        <title>Draft genome sequence of Talaromyces cellulolyticus strain Y-94, a source of lignocellulosic biomass-degrading enzymes.</title>
        <authorList>
            <person name="Fujii T."/>
            <person name="Koike H."/>
            <person name="Sawayama S."/>
            <person name="Yano S."/>
            <person name="Inoue H."/>
        </authorList>
    </citation>
    <scope>NUCLEOTIDE SEQUENCE [LARGE SCALE GENOMIC DNA]</scope>
    <source>
        <strain evidence="6">Y-94</strain>
    </source>
</reference>
<feature type="region of interest" description="Disordered" evidence="3">
    <location>
        <begin position="1580"/>
        <end position="1613"/>
    </location>
</feature>
<proteinExistence type="predicted"/>
<dbReference type="PANTHER" id="PTHR46411:SF2">
    <property type="entry name" value="AAA+ ATPASE DOMAIN-CONTAINING PROTEIN"/>
    <property type="match status" value="1"/>
</dbReference>
<dbReference type="Gene3D" id="1.25.40.20">
    <property type="entry name" value="Ankyrin repeat-containing domain"/>
    <property type="match status" value="1"/>
</dbReference>
<keyword evidence="2" id="KW-0040">ANK repeat</keyword>
<feature type="compositionally biased region" description="Low complexity" evidence="3">
    <location>
        <begin position="36"/>
        <end position="60"/>
    </location>
</feature>
<evidence type="ECO:0000256" key="2">
    <source>
        <dbReference type="PROSITE-ProRule" id="PRU00023"/>
    </source>
</evidence>
<dbReference type="SUPFAM" id="SSF52540">
    <property type="entry name" value="P-loop containing nucleoside triphosphate hydrolases"/>
    <property type="match status" value="2"/>
</dbReference>
<feature type="repeat" description="ANK" evidence="2">
    <location>
        <begin position="907"/>
        <end position="939"/>
    </location>
</feature>
<feature type="compositionally biased region" description="Polar residues" evidence="3">
    <location>
        <begin position="1531"/>
        <end position="1543"/>
    </location>
</feature>
<evidence type="ECO:0000256" key="1">
    <source>
        <dbReference type="ARBA" id="ARBA00022737"/>
    </source>
</evidence>
<dbReference type="SMART" id="SM00382">
    <property type="entry name" value="AAA"/>
    <property type="match status" value="2"/>
</dbReference>
<feature type="domain" description="NACHT" evidence="4">
    <location>
        <begin position="223"/>
        <end position="336"/>
    </location>
</feature>
<dbReference type="EMBL" id="DF933839">
    <property type="protein sequence ID" value="GAM42136.1"/>
    <property type="molecule type" value="Genomic_DNA"/>
</dbReference>